<dbReference type="AlphaFoldDB" id="A0A1I8NRW4"/>
<comment type="subcellular location">
    <subcellularLocation>
        <location evidence="1">Membrane</location>
        <topology evidence="1">Multi-pass membrane protein</topology>
    </subcellularLocation>
</comment>
<keyword evidence="3 5" id="KW-1133">Transmembrane helix</keyword>
<evidence type="ECO:0000256" key="1">
    <source>
        <dbReference type="ARBA" id="ARBA00004141"/>
    </source>
</evidence>
<sequence length="748" mass="85224">MATGLQQVSQLCSNYTALPFERKCYRGNETEAARWDTDVRGIELLECAFIPNNCVSESFLHFYLKKNKAKYINVNMWPSAKPGEYAITKQPCLLESGLLLTRKCIYNSKNYSVNWEEGEKYKNVKCLRSIEQRLITFQLTTLLKAAKINKETVAQLSEILSQPNTLRIAADLAISTSILKAITSRDKSPELLPKVLQATNLLMQSNNNAVDTSKKIDTPTILLNTIETYLDGMADVVMQDCSIIPTGVNKIQENIASVFYINPLCSNVTGIAVYTKKQSEDTSTTYDNVTNTHFRYIYFNESQENIANEPYLEVASFFSHDVWQLLQIEASERVKVIRISLYRNKNFFVRNEAKEFIPESMIMKMSLIGYTDEFPGFVPMIFGGDYENSKKEPQCGTYNYYEDWKKSEPSEFYTKYAAICKITRCTSFAALVGINDKPANDAELAILTIAIGYTEEIISIGGCALSLFGLFCIWLTAICFKQWRLKSSNVLLFNICLVLTLIMVYFVVINATELLEVKDIVHCYAEGAILQYLVLVLFLWMLISAILQYRCYVIVIVPDPSFREMKMYIAAAWLIPFIPTTLVVLCDADSYLPISENGDAIATFCYPSGKSFYFAIFLPLCVVFVVNFSVFVYIFHSLRQSLSKFNRSQDRKNFIRRLKLGILLFFLLGITWLFGISAHIFKSQLLSFAFSLTSTLQGFVLFIYFVVFDESARKSWTHCCGGKDYNGIEKMSLTSFTYSGRRNSRTTI</sequence>
<dbReference type="PANTHER" id="PTHR47767:SF1">
    <property type="entry name" value="ADHESION G PROTEIN-COUPLED RECEPTOR G7"/>
    <property type="match status" value="1"/>
</dbReference>
<gene>
    <name evidence="7" type="primary">106081955</name>
</gene>
<dbReference type="PROSITE" id="PS50261">
    <property type="entry name" value="G_PROTEIN_RECEP_F2_4"/>
    <property type="match status" value="1"/>
</dbReference>
<dbReference type="InterPro" id="IPR000832">
    <property type="entry name" value="GPCR_2_secretin-like"/>
</dbReference>
<dbReference type="Proteomes" id="UP000095300">
    <property type="component" value="Unassembled WGS sequence"/>
</dbReference>
<dbReference type="Pfam" id="PF00002">
    <property type="entry name" value="7tm_2"/>
    <property type="match status" value="1"/>
</dbReference>
<dbReference type="GO" id="GO:0016020">
    <property type="term" value="C:membrane"/>
    <property type="evidence" value="ECO:0007669"/>
    <property type="project" value="UniProtKB-SubCell"/>
</dbReference>
<feature type="domain" description="G-protein coupled receptors family 2 profile 2" evidence="6">
    <location>
        <begin position="455"/>
        <end position="709"/>
    </location>
</feature>
<dbReference type="InterPro" id="IPR053066">
    <property type="entry name" value="ADGR_G7"/>
</dbReference>
<dbReference type="InterPro" id="IPR017981">
    <property type="entry name" value="GPCR_2-like_7TM"/>
</dbReference>
<evidence type="ECO:0000313" key="8">
    <source>
        <dbReference type="Proteomes" id="UP000095300"/>
    </source>
</evidence>
<protein>
    <recommendedName>
        <fullName evidence="6">G-protein coupled receptors family 2 profile 2 domain-containing protein</fullName>
    </recommendedName>
</protein>
<proteinExistence type="predicted"/>
<keyword evidence="8" id="KW-1185">Reference proteome</keyword>
<dbReference type="VEuPathDB" id="VectorBase:SCAU001491"/>
<dbReference type="SUPFAM" id="SSF81321">
    <property type="entry name" value="Family A G protein-coupled receptor-like"/>
    <property type="match status" value="1"/>
</dbReference>
<feature type="transmembrane region" description="Helical" evidence="5">
    <location>
        <begin position="658"/>
        <end position="681"/>
    </location>
</feature>
<organism evidence="7 8">
    <name type="scientific">Stomoxys calcitrans</name>
    <name type="common">Stable fly</name>
    <name type="synonym">Conops calcitrans</name>
    <dbReference type="NCBI Taxonomy" id="35570"/>
    <lineage>
        <taxon>Eukaryota</taxon>
        <taxon>Metazoa</taxon>
        <taxon>Ecdysozoa</taxon>
        <taxon>Arthropoda</taxon>
        <taxon>Hexapoda</taxon>
        <taxon>Insecta</taxon>
        <taxon>Pterygota</taxon>
        <taxon>Neoptera</taxon>
        <taxon>Endopterygota</taxon>
        <taxon>Diptera</taxon>
        <taxon>Brachycera</taxon>
        <taxon>Muscomorpha</taxon>
        <taxon>Muscoidea</taxon>
        <taxon>Muscidae</taxon>
        <taxon>Stomoxys</taxon>
    </lineage>
</organism>
<evidence type="ECO:0000256" key="5">
    <source>
        <dbReference type="SAM" id="Phobius"/>
    </source>
</evidence>
<evidence type="ECO:0000256" key="2">
    <source>
        <dbReference type="ARBA" id="ARBA00022692"/>
    </source>
</evidence>
<evidence type="ECO:0000313" key="7">
    <source>
        <dbReference type="EnsemblMetazoa" id="SCAU001491-PA"/>
    </source>
</evidence>
<feature type="transmembrane region" description="Helical" evidence="5">
    <location>
        <begin position="457"/>
        <end position="478"/>
    </location>
</feature>
<feature type="transmembrane region" description="Helical" evidence="5">
    <location>
        <begin position="568"/>
        <end position="592"/>
    </location>
</feature>
<evidence type="ECO:0000256" key="3">
    <source>
        <dbReference type="ARBA" id="ARBA00022989"/>
    </source>
</evidence>
<keyword evidence="2 5" id="KW-0812">Transmembrane</keyword>
<keyword evidence="4 5" id="KW-0472">Membrane</keyword>
<dbReference type="Gene3D" id="1.20.1070.10">
    <property type="entry name" value="Rhodopsin 7-helix transmembrane proteins"/>
    <property type="match status" value="1"/>
</dbReference>
<name>A0A1I8NRW4_STOCA</name>
<feature type="transmembrane region" description="Helical" evidence="5">
    <location>
        <begin position="529"/>
        <end position="547"/>
    </location>
</feature>
<dbReference type="EnsemblMetazoa" id="SCAU001491-RA">
    <property type="protein sequence ID" value="SCAU001491-PA"/>
    <property type="gene ID" value="SCAU001491"/>
</dbReference>
<dbReference type="PANTHER" id="PTHR47767">
    <property type="entry name" value="ADHESION G PROTEIN-COUPLED RECEPTOR G7"/>
    <property type="match status" value="1"/>
</dbReference>
<dbReference type="STRING" id="35570.A0A1I8NRW4"/>
<dbReference type="GO" id="GO:0007166">
    <property type="term" value="P:cell surface receptor signaling pathway"/>
    <property type="evidence" value="ECO:0007669"/>
    <property type="project" value="InterPro"/>
</dbReference>
<accession>A0A1I8NRW4</accession>
<evidence type="ECO:0000256" key="4">
    <source>
        <dbReference type="ARBA" id="ARBA00023136"/>
    </source>
</evidence>
<feature type="transmembrane region" description="Helical" evidence="5">
    <location>
        <begin position="687"/>
        <end position="707"/>
    </location>
</feature>
<feature type="transmembrane region" description="Helical" evidence="5">
    <location>
        <begin position="612"/>
        <end position="638"/>
    </location>
</feature>
<dbReference type="GO" id="GO:0004930">
    <property type="term" value="F:G protein-coupled receptor activity"/>
    <property type="evidence" value="ECO:0007669"/>
    <property type="project" value="InterPro"/>
</dbReference>
<evidence type="ECO:0000259" key="6">
    <source>
        <dbReference type="PROSITE" id="PS50261"/>
    </source>
</evidence>
<feature type="transmembrane region" description="Helical" evidence="5">
    <location>
        <begin position="490"/>
        <end position="509"/>
    </location>
</feature>
<reference evidence="7" key="1">
    <citation type="submission" date="2020-05" db="UniProtKB">
        <authorList>
            <consortium name="EnsemblMetazoa"/>
        </authorList>
    </citation>
    <scope>IDENTIFICATION</scope>
    <source>
        <strain evidence="7">USDA</strain>
    </source>
</reference>